<evidence type="ECO:0000256" key="1">
    <source>
        <dbReference type="ARBA" id="ARBA00022737"/>
    </source>
</evidence>
<accession>A0AAW9SEW3</accession>
<dbReference type="InterPro" id="IPR051637">
    <property type="entry name" value="Ank_repeat_dom-contain_49"/>
</dbReference>
<dbReference type="PANTHER" id="PTHR24180:SF57">
    <property type="entry name" value="ANKYRIN REPEAT DOMAIN-CONTAINING PROTEIN 39"/>
    <property type="match status" value="1"/>
</dbReference>
<comment type="caution">
    <text evidence="5">The sequence shown here is derived from an EMBL/GenBank/DDBJ whole genome shotgun (WGS) entry which is preliminary data.</text>
</comment>
<dbReference type="InterPro" id="IPR036770">
    <property type="entry name" value="Ankyrin_rpt-contain_sf"/>
</dbReference>
<feature type="chain" id="PRO_5043320269" evidence="4">
    <location>
        <begin position="26"/>
        <end position="347"/>
    </location>
</feature>
<dbReference type="InterPro" id="IPR002110">
    <property type="entry name" value="Ankyrin_rpt"/>
</dbReference>
<organism evidence="5 6">
    <name type="scientific">Rapidithrix thailandica</name>
    <dbReference type="NCBI Taxonomy" id="413964"/>
    <lineage>
        <taxon>Bacteria</taxon>
        <taxon>Pseudomonadati</taxon>
        <taxon>Bacteroidota</taxon>
        <taxon>Cytophagia</taxon>
        <taxon>Cytophagales</taxon>
        <taxon>Flammeovirgaceae</taxon>
        <taxon>Rapidithrix</taxon>
    </lineage>
</organism>
<evidence type="ECO:0000313" key="6">
    <source>
        <dbReference type="Proteomes" id="UP001403385"/>
    </source>
</evidence>
<gene>
    <name evidence="5" type="ORF">AAG747_26365</name>
</gene>
<keyword evidence="2 3" id="KW-0040">ANK repeat</keyword>
<dbReference type="AlphaFoldDB" id="A0AAW9SEW3"/>
<proteinExistence type="predicted"/>
<dbReference type="SMART" id="SM00248">
    <property type="entry name" value="ANK"/>
    <property type="match status" value="5"/>
</dbReference>
<dbReference type="Proteomes" id="UP001403385">
    <property type="component" value="Unassembled WGS sequence"/>
</dbReference>
<dbReference type="PROSITE" id="PS50297">
    <property type="entry name" value="ANK_REP_REGION"/>
    <property type="match status" value="2"/>
</dbReference>
<keyword evidence="1" id="KW-0677">Repeat</keyword>
<feature type="repeat" description="ANK" evidence="3">
    <location>
        <begin position="73"/>
        <end position="102"/>
    </location>
</feature>
<keyword evidence="6" id="KW-1185">Reference proteome</keyword>
<name>A0AAW9SEW3_9BACT</name>
<feature type="signal peptide" evidence="4">
    <location>
        <begin position="1"/>
        <end position="25"/>
    </location>
</feature>
<evidence type="ECO:0000256" key="2">
    <source>
        <dbReference type="ARBA" id="ARBA00023043"/>
    </source>
</evidence>
<dbReference type="PANTHER" id="PTHR24180">
    <property type="entry name" value="CYCLIN-DEPENDENT KINASE INHIBITOR 2C-RELATED"/>
    <property type="match status" value="1"/>
</dbReference>
<evidence type="ECO:0000256" key="3">
    <source>
        <dbReference type="PROSITE-ProRule" id="PRU00023"/>
    </source>
</evidence>
<protein>
    <submittedName>
        <fullName evidence="5">Ankyrin repeat domain-containing protein</fullName>
    </submittedName>
</protein>
<dbReference type="PROSITE" id="PS50088">
    <property type="entry name" value="ANK_REPEAT"/>
    <property type="match status" value="2"/>
</dbReference>
<reference evidence="5 6" key="1">
    <citation type="submission" date="2024-04" db="EMBL/GenBank/DDBJ databases">
        <title>Novel genus in family Flammeovirgaceae.</title>
        <authorList>
            <person name="Nguyen T.H."/>
            <person name="Vuong T.Q."/>
            <person name="Le H."/>
            <person name="Kim S.-G."/>
        </authorList>
    </citation>
    <scope>NUCLEOTIDE SEQUENCE [LARGE SCALE GENOMIC DNA]</scope>
    <source>
        <strain evidence="5 6">JCM 23209</strain>
    </source>
</reference>
<evidence type="ECO:0000313" key="5">
    <source>
        <dbReference type="EMBL" id="MEN7551469.1"/>
    </source>
</evidence>
<dbReference type="Gene3D" id="1.25.40.20">
    <property type="entry name" value="Ankyrin repeat-containing domain"/>
    <property type="match status" value="2"/>
</dbReference>
<dbReference type="Pfam" id="PF12796">
    <property type="entry name" value="Ank_2"/>
    <property type="match status" value="2"/>
</dbReference>
<evidence type="ECO:0000256" key="4">
    <source>
        <dbReference type="SAM" id="SignalP"/>
    </source>
</evidence>
<sequence length="347" mass="39412">MYHLSALVCSILLSLLLTVPCAATADTVTDVDDKALKRQLEEYIRKEQTQKVKQLIETHQFDVNYRNQPWEPTLLFYASSRGNRELVDFLLEKGAEVNVISRYGMPIQWAADNCQLELIRLFLEVGYDPKRESAAYWQAKYTQGDTLTEKWIFDRLRMIERENIPFDLRNKAINELFDPSGNLLLSTAATCNGGDRTLVKEILAKGYPVDLIDKRGATALHYSIQAHNKAMVKLLIAKGADVNLPISNPEWARMLRQSDFDNNLTPLLIVAKELSELKQNEAGEASLYQKELSAKEITQARKELYAIAKLLLKNGADAEARTHQRKLSALDVAKQLGDTTFEKILKR</sequence>
<dbReference type="EMBL" id="JBDKWZ010000023">
    <property type="protein sequence ID" value="MEN7551469.1"/>
    <property type="molecule type" value="Genomic_DNA"/>
</dbReference>
<dbReference type="RefSeq" id="WP_346824250.1">
    <property type="nucleotide sequence ID" value="NZ_JBDKWZ010000023.1"/>
</dbReference>
<keyword evidence="4" id="KW-0732">Signal</keyword>
<feature type="repeat" description="ANK" evidence="3">
    <location>
        <begin position="215"/>
        <end position="247"/>
    </location>
</feature>
<dbReference type="SUPFAM" id="SSF48403">
    <property type="entry name" value="Ankyrin repeat"/>
    <property type="match status" value="1"/>
</dbReference>